<reference evidence="4 5" key="1">
    <citation type="submission" date="2020-08" db="EMBL/GenBank/DDBJ databases">
        <title>Sequencing the genomes of 1000 actinobacteria strains.</title>
        <authorList>
            <person name="Klenk H.-P."/>
        </authorList>
    </citation>
    <scope>NUCLEOTIDE SEQUENCE [LARGE SCALE GENOMIC DNA]</scope>
    <source>
        <strain evidence="4 5">DSM 11053</strain>
    </source>
</reference>
<protein>
    <submittedName>
        <fullName evidence="4">Dipeptidyl aminopeptidase/acylaminoacyl peptidase</fullName>
    </submittedName>
</protein>
<evidence type="ECO:0000313" key="5">
    <source>
        <dbReference type="Proteomes" id="UP000565572"/>
    </source>
</evidence>
<feature type="region of interest" description="Disordered" evidence="2">
    <location>
        <begin position="111"/>
        <end position="135"/>
    </location>
</feature>
<name>A0A7W5JUA2_9ACTN</name>
<dbReference type="Pfam" id="PF00326">
    <property type="entry name" value="Peptidase_S9"/>
    <property type="match status" value="1"/>
</dbReference>
<organism evidence="4 5">
    <name type="scientific">Microlunatus antarcticus</name>
    <dbReference type="NCBI Taxonomy" id="53388"/>
    <lineage>
        <taxon>Bacteria</taxon>
        <taxon>Bacillati</taxon>
        <taxon>Actinomycetota</taxon>
        <taxon>Actinomycetes</taxon>
        <taxon>Propionibacteriales</taxon>
        <taxon>Propionibacteriaceae</taxon>
        <taxon>Microlunatus</taxon>
    </lineage>
</organism>
<evidence type="ECO:0000256" key="1">
    <source>
        <dbReference type="ARBA" id="ARBA00022801"/>
    </source>
</evidence>
<keyword evidence="4" id="KW-0031">Aminopeptidase</keyword>
<keyword evidence="1" id="KW-0378">Hydrolase</keyword>
<dbReference type="PANTHER" id="PTHR42776:SF27">
    <property type="entry name" value="DIPEPTIDYL PEPTIDASE FAMILY MEMBER 6"/>
    <property type="match status" value="1"/>
</dbReference>
<dbReference type="Proteomes" id="UP000565572">
    <property type="component" value="Unassembled WGS sequence"/>
</dbReference>
<proteinExistence type="predicted"/>
<keyword evidence="5" id="KW-1185">Reference proteome</keyword>
<gene>
    <name evidence="4" type="ORF">FHX39_001302</name>
</gene>
<dbReference type="InterPro" id="IPR001375">
    <property type="entry name" value="Peptidase_S9_cat"/>
</dbReference>
<dbReference type="EMBL" id="JACHZG010000001">
    <property type="protein sequence ID" value="MBB3326358.1"/>
    <property type="molecule type" value="Genomic_DNA"/>
</dbReference>
<evidence type="ECO:0000256" key="2">
    <source>
        <dbReference type="SAM" id="MobiDB-lite"/>
    </source>
</evidence>
<dbReference type="Gene3D" id="3.40.50.1820">
    <property type="entry name" value="alpha/beta hydrolase"/>
    <property type="match status" value="1"/>
</dbReference>
<dbReference type="AlphaFoldDB" id="A0A7W5JUA2"/>
<keyword evidence="4" id="KW-0645">Protease</keyword>
<accession>A0A7W5JUA2</accession>
<evidence type="ECO:0000313" key="4">
    <source>
        <dbReference type="EMBL" id="MBB3326358.1"/>
    </source>
</evidence>
<feature type="domain" description="Peptidase S9 prolyl oligopeptidase catalytic" evidence="3">
    <location>
        <begin position="179"/>
        <end position="364"/>
    </location>
</feature>
<dbReference type="GO" id="GO:0004177">
    <property type="term" value="F:aminopeptidase activity"/>
    <property type="evidence" value="ECO:0007669"/>
    <property type="project" value="UniProtKB-KW"/>
</dbReference>
<dbReference type="SUPFAM" id="SSF53474">
    <property type="entry name" value="alpha/beta-Hydrolases"/>
    <property type="match status" value="1"/>
</dbReference>
<dbReference type="GO" id="GO:0006508">
    <property type="term" value="P:proteolysis"/>
    <property type="evidence" value="ECO:0007669"/>
    <property type="project" value="InterPro"/>
</dbReference>
<sequence length="376" mass="40374">MGQAAFSWRNAYRRAVPMWHLVTDRDGAVVESLRGHRVGDVIDVPKWGCLVTICRGLRVGVVAVTDAGAIFPVTPEDDEASWAVDPARSGDRFALTRVGLDGSRRTAAWTIGGELDTDPPNAPPDATPTPIRRVGWPTRGGTFEGLLATPTGRGPHPLVVYLHGGPWFGLRVGEVGDSAFWTKHGAALLQSDYAGSGILGEKMMWEPLRSVGMPERDLDADGVLDGVDQLVTAGIADPARLYVYGFSAGGYLVNRIVTRQHPFAAAACWDGPADVRTFTGNTRHIQIFFRGCTPEARPDLWDGASPMSRPEAVTTPLTIISGGQSNVRADSAAWHAALTRAGVDSDLVVYPDEDHLFSSPAHLAALKRLARSWGLP</sequence>
<evidence type="ECO:0000259" key="3">
    <source>
        <dbReference type="Pfam" id="PF00326"/>
    </source>
</evidence>
<dbReference type="RefSeq" id="WP_183337318.1">
    <property type="nucleotide sequence ID" value="NZ_JACHZG010000001.1"/>
</dbReference>
<comment type="caution">
    <text evidence="4">The sequence shown here is derived from an EMBL/GenBank/DDBJ whole genome shotgun (WGS) entry which is preliminary data.</text>
</comment>
<dbReference type="GO" id="GO:0004252">
    <property type="term" value="F:serine-type endopeptidase activity"/>
    <property type="evidence" value="ECO:0007669"/>
    <property type="project" value="TreeGrafter"/>
</dbReference>
<dbReference type="PANTHER" id="PTHR42776">
    <property type="entry name" value="SERINE PEPTIDASE S9 FAMILY MEMBER"/>
    <property type="match status" value="1"/>
</dbReference>
<dbReference type="InterPro" id="IPR029058">
    <property type="entry name" value="AB_hydrolase_fold"/>
</dbReference>